<name>A0A8B0SU47_KLEPN</name>
<organism evidence="1">
    <name type="scientific">Klebsiella pneumoniae</name>
    <dbReference type="NCBI Taxonomy" id="573"/>
    <lineage>
        <taxon>Bacteria</taxon>
        <taxon>Pseudomonadati</taxon>
        <taxon>Pseudomonadota</taxon>
        <taxon>Gammaproteobacteria</taxon>
        <taxon>Enterobacterales</taxon>
        <taxon>Enterobacteriaceae</taxon>
        <taxon>Klebsiella/Raoultella group</taxon>
        <taxon>Klebsiella</taxon>
        <taxon>Klebsiella pneumoniae complex</taxon>
    </lineage>
</organism>
<dbReference type="EMBL" id="MN956836">
    <property type="protein sequence ID" value="QTX14384.1"/>
    <property type="molecule type" value="Genomic_DNA"/>
</dbReference>
<evidence type="ECO:0000313" key="1">
    <source>
        <dbReference type="EMBL" id="QTX14384.1"/>
    </source>
</evidence>
<keyword evidence="1" id="KW-0614">Plasmid</keyword>
<accession>A0A8B0SU47</accession>
<protein>
    <submittedName>
        <fullName evidence="1">Chromosome (Plasmid) partitioning protein ParB</fullName>
    </submittedName>
</protein>
<dbReference type="AlphaFoldDB" id="A0A8B0SU47"/>
<reference evidence="1" key="1">
    <citation type="submission" date="2020-01" db="EMBL/GenBank/DDBJ databases">
        <authorList>
            <person name="Qin S."/>
        </authorList>
    </citation>
    <scope>NUCLEOTIDE SEQUENCE</scope>
    <source>
        <strain evidence="1">CVir17-16-YZ6g</strain>
        <plasmid evidence="1">p17-15-vir-like</plasmid>
    </source>
</reference>
<sequence>MPCLHIPENCLPGQVKPFRRLFADKEELLKQQAETLHDQKKAGLIFEAEEVISLFNIRTETISRIKS</sequence>
<proteinExistence type="predicted"/>
<geneLocation type="plasmid" evidence="1">
    <name>p17-15-vir-like</name>
</geneLocation>